<organism evidence="1">
    <name type="scientific">marine sediment metagenome</name>
    <dbReference type="NCBI Taxonomy" id="412755"/>
    <lineage>
        <taxon>unclassified sequences</taxon>
        <taxon>metagenomes</taxon>
        <taxon>ecological metagenomes</taxon>
    </lineage>
</organism>
<reference evidence="1" key="1">
    <citation type="journal article" date="2015" name="Nature">
        <title>Complex archaea that bridge the gap between prokaryotes and eukaryotes.</title>
        <authorList>
            <person name="Spang A."/>
            <person name="Saw J.H."/>
            <person name="Jorgensen S.L."/>
            <person name="Zaremba-Niedzwiedzka K."/>
            <person name="Martijn J."/>
            <person name="Lind A.E."/>
            <person name="van Eijk R."/>
            <person name="Schleper C."/>
            <person name="Guy L."/>
            <person name="Ettema T.J."/>
        </authorList>
    </citation>
    <scope>NUCLEOTIDE SEQUENCE</scope>
</reference>
<sequence length="56" mass="6469">CLTSETADFLKDVVETYEHMATTSYTEQEIKQRYERIMELDAQIRAKAEQVAEGVV</sequence>
<evidence type="ECO:0000313" key="1">
    <source>
        <dbReference type="EMBL" id="KKK71098.1"/>
    </source>
</evidence>
<protein>
    <submittedName>
        <fullName evidence="1">Uncharacterized protein</fullName>
    </submittedName>
</protein>
<dbReference type="EMBL" id="LAZR01057889">
    <property type="protein sequence ID" value="KKK71098.1"/>
    <property type="molecule type" value="Genomic_DNA"/>
</dbReference>
<accession>A0A0F8XQ40</accession>
<feature type="non-terminal residue" evidence="1">
    <location>
        <position position="1"/>
    </location>
</feature>
<proteinExistence type="predicted"/>
<dbReference type="AlphaFoldDB" id="A0A0F8XQ40"/>
<gene>
    <name evidence="1" type="ORF">LCGC14_2917380</name>
</gene>
<name>A0A0F8XQ40_9ZZZZ</name>
<comment type="caution">
    <text evidence="1">The sequence shown here is derived from an EMBL/GenBank/DDBJ whole genome shotgun (WGS) entry which is preliminary data.</text>
</comment>